<evidence type="ECO:0000313" key="4">
    <source>
        <dbReference type="Proteomes" id="UP001648503"/>
    </source>
</evidence>
<protein>
    <recommendedName>
        <fullName evidence="2">PLOD1-3-like GT domain-containing protein</fullName>
    </recommendedName>
</protein>
<feature type="compositionally biased region" description="Low complexity" evidence="1">
    <location>
        <begin position="100"/>
        <end position="117"/>
    </location>
</feature>
<evidence type="ECO:0000259" key="2">
    <source>
        <dbReference type="Pfam" id="PF25342"/>
    </source>
</evidence>
<evidence type="ECO:0000256" key="1">
    <source>
        <dbReference type="SAM" id="MobiDB-lite"/>
    </source>
</evidence>
<dbReference type="EMBL" id="JAFCIX010000438">
    <property type="protein sequence ID" value="KAH6590025.1"/>
    <property type="molecule type" value="Genomic_DNA"/>
</dbReference>
<dbReference type="InterPro" id="IPR057589">
    <property type="entry name" value="GT_PLOD"/>
</dbReference>
<evidence type="ECO:0000313" key="3">
    <source>
        <dbReference type="EMBL" id="KAH6590025.1"/>
    </source>
</evidence>
<dbReference type="Pfam" id="PF25342">
    <property type="entry name" value="GT_PLOD"/>
    <property type="match status" value="1"/>
</dbReference>
<feature type="region of interest" description="Disordered" evidence="1">
    <location>
        <begin position="100"/>
        <end position="123"/>
    </location>
</feature>
<sequence length="514" mass="55884">MWPTDSLRRRRTRLRAVALVLFVLASVSLTSIVHTTWSSAASDAQDMAYGLLNGQRKGALDTKGQRPSYQQSVNPATGRKAVVDAQTGFLVPPPASLCDSNSASSSAGRPGSSASGSRTAESNSPLLHISNMTACSSIIRRKAIALYPEEELRGIRPVPPTRLQRGLHWTDPLTDAALPGYVPSMAGSCLRGDLTCVLEWVTFVSDCDAAQSRFVQSILAKGISLTVLGLGSSWDHEQGRQIRALHDYLTTVPPERLIIWSSSRNTIVTPTSSVQEILRAYRTLVYDRQGPLVFFAAQKDGSFDSQIRHKYPRPIWVKDSPGPSDFQYMSAGTLFGSAGHIAALLRSIYTSDCMDVQHALTHAFLDPLMWWRDSTTGMYTYATSNLTARHVSSPTDPSHSSTTTNVHVDASLDSLSTHDAPAIPKTALPLVGLDYWNQMTAALISVNINEITADAVDGSVLINQTGGKPLILYTDGTPTSNLILENITHTLYCNPEHLDSIFRNICPNAMTNSI</sequence>
<comment type="caution">
    <text evidence="3">The sequence shown here is derived from an EMBL/GenBank/DDBJ whole genome shotgun (WGS) entry which is preliminary data.</text>
</comment>
<feature type="compositionally biased region" description="Polar residues" evidence="1">
    <location>
        <begin position="65"/>
        <end position="75"/>
    </location>
</feature>
<organism evidence="3 4">
    <name type="scientific">Batrachochytrium salamandrivorans</name>
    <dbReference type="NCBI Taxonomy" id="1357716"/>
    <lineage>
        <taxon>Eukaryota</taxon>
        <taxon>Fungi</taxon>
        <taxon>Fungi incertae sedis</taxon>
        <taxon>Chytridiomycota</taxon>
        <taxon>Chytridiomycota incertae sedis</taxon>
        <taxon>Chytridiomycetes</taxon>
        <taxon>Rhizophydiales</taxon>
        <taxon>Rhizophydiales incertae sedis</taxon>
        <taxon>Batrachochytrium</taxon>
    </lineage>
</organism>
<dbReference type="CDD" id="cd22997">
    <property type="entry name" value="GT_LH"/>
    <property type="match status" value="1"/>
</dbReference>
<feature type="domain" description="PLOD1-3-like GT" evidence="2">
    <location>
        <begin position="199"/>
        <end position="368"/>
    </location>
</feature>
<dbReference type="Proteomes" id="UP001648503">
    <property type="component" value="Unassembled WGS sequence"/>
</dbReference>
<name>A0ABQ8F0P5_9FUNG</name>
<gene>
    <name evidence="3" type="ORF">BASA50_009727</name>
</gene>
<reference evidence="3 4" key="1">
    <citation type="submission" date="2021-02" db="EMBL/GenBank/DDBJ databases">
        <title>Variation within the Batrachochytrium salamandrivorans European outbreak.</title>
        <authorList>
            <person name="Kelly M."/>
            <person name="Pasmans F."/>
            <person name="Shea T.P."/>
            <person name="Munoz J.F."/>
            <person name="Carranza S."/>
            <person name="Cuomo C.A."/>
            <person name="Martel A."/>
        </authorList>
    </citation>
    <scope>NUCLEOTIDE SEQUENCE [LARGE SCALE GENOMIC DNA]</scope>
    <source>
        <strain evidence="3 4">AMFP18/2</strain>
    </source>
</reference>
<feature type="region of interest" description="Disordered" evidence="1">
    <location>
        <begin position="58"/>
        <end position="77"/>
    </location>
</feature>
<keyword evidence="4" id="KW-1185">Reference proteome</keyword>
<accession>A0ABQ8F0P5</accession>
<proteinExistence type="predicted"/>